<gene>
    <name evidence="2" type="ORF">LKD32_02730</name>
</gene>
<reference evidence="2" key="1">
    <citation type="submission" date="2021-10" db="EMBL/GenBank/DDBJ databases">
        <title>Anaerobic single-cell dispensing facilitates the cultivation of human gut bacteria.</title>
        <authorList>
            <person name="Afrizal A."/>
        </authorList>
    </citation>
    <scope>NUCLEOTIDE SEQUENCE</scope>
    <source>
        <strain evidence="2">CLA-AA-H274</strain>
    </source>
</reference>
<dbReference type="InterPro" id="IPR001932">
    <property type="entry name" value="PPM-type_phosphatase-like_dom"/>
</dbReference>
<dbReference type="Gene3D" id="3.60.40.10">
    <property type="entry name" value="PPM-type phosphatase domain"/>
    <property type="match status" value="1"/>
</dbReference>
<proteinExistence type="predicted"/>
<comment type="caution">
    <text evidence="2">The sequence shown here is derived from an EMBL/GenBank/DDBJ whole genome shotgun (WGS) entry which is preliminary data.</text>
</comment>
<dbReference type="NCBIfam" id="NF033484">
    <property type="entry name" value="Stp1_PP2C_phos"/>
    <property type="match status" value="1"/>
</dbReference>
<sequence>MEACALTDIGMNRSMNQDYVYASTMPVGSLDNLFIVADGMGGHKAGDFASRFVVEKLTEYFAQPFPDKDVHSIIREGIRKVNRELYETANQNEDLRGTGSTLVLATIRGNVLYVANVGDSRLYLLRDELEQITRDHSYVEELVALGKMKRGSRDYLENKNIITRAIGADEDVDADLFALKLKSRDVILMCSDGLSNMVDEFEMEYIIRAEESISEKAQGLVDAANRSGGKDNISVILVEPQISEVSL</sequence>
<evidence type="ECO:0000313" key="3">
    <source>
        <dbReference type="Proteomes" id="UP001198962"/>
    </source>
</evidence>
<evidence type="ECO:0000313" key="2">
    <source>
        <dbReference type="EMBL" id="MCC2163806.1"/>
    </source>
</evidence>
<dbReference type="EMBL" id="JAJEPU010000005">
    <property type="protein sequence ID" value="MCC2163806.1"/>
    <property type="molecule type" value="Genomic_DNA"/>
</dbReference>
<dbReference type="InterPro" id="IPR036457">
    <property type="entry name" value="PPM-type-like_dom_sf"/>
</dbReference>
<protein>
    <submittedName>
        <fullName evidence="2">Stp1/IreP family PP2C-type Ser/Thr phosphatase</fullName>
    </submittedName>
</protein>
<dbReference type="SUPFAM" id="SSF81606">
    <property type="entry name" value="PP2C-like"/>
    <property type="match status" value="1"/>
</dbReference>
<dbReference type="SMART" id="SM00331">
    <property type="entry name" value="PP2C_SIG"/>
    <property type="match status" value="1"/>
</dbReference>
<dbReference type="Proteomes" id="UP001198962">
    <property type="component" value="Unassembled WGS sequence"/>
</dbReference>
<feature type="domain" description="PPM-type phosphatase" evidence="1">
    <location>
        <begin position="2"/>
        <end position="240"/>
    </location>
</feature>
<dbReference type="RefSeq" id="WP_308450594.1">
    <property type="nucleotide sequence ID" value="NZ_JAJEPU010000005.1"/>
</dbReference>
<keyword evidence="3" id="KW-1185">Reference proteome</keyword>
<dbReference type="SMART" id="SM00332">
    <property type="entry name" value="PP2Cc"/>
    <property type="match status" value="1"/>
</dbReference>
<evidence type="ECO:0000259" key="1">
    <source>
        <dbReference type="PROSITE" id="PS51746"/>
    </source>
</evidence>
<organism evidence="2 3">
    <name type="scientific">Brotaphodocola catenula</name>
    <dbReference type="NCBI Taxonomy" id="2885361"/>
    <lineage>
        <taxon>Bacteria</taxon>
        <taxon>Bacillati</taxon>
        <taxon>Bacillota</taxon>
        <taxon>Clostridia</taxon>
        <taxon>Lachnospirales</taxon>
        <taxon>Lachnospiraceae</taxon>
        <taxon>Brotaphodocola</taxon>
    </lineage>
</organism>
<accession>A0AAE3ALH3</accession>
<dbReference type="CDD" id="cd00143">
    <property type="entry name" value="PP2Cc"/>
    <property type="match status" value="1"/>
</dbReference>
<dbReference type="AlphaFoldDB" id="A0AAE3ALH3"/>
<dbReference type="PANTHER" id="PTHR13832:SF860">
    <property type="entry name" value="PROTEIN PHOSPHATASE PHPP"/>
    <property type="match status" value="1"/>
</dbReference>
<dbReference type="PANTHER" id="PTHR13832">
    <property type="entry name" value="PROTEIN PHOSPHATASE 2C"/>
    <property type="match status" value="1"/>
</dbReference>
<dbReference type="Pfam" id="PF13672">
    <property type="entry name" value="PP2C_2"/>
    <property type="match status" value="1"/>
</dbReference>
<dbReference type="GO" id="GO:0004722">
    <property type="term" value="F:protein serine/threonine phosphatase activity"/>
    <property type="evidence" value="ECO:0007669"/>
    <property type="project" value="InterPro"/>
</dbReference>
<dbReference type="InterPro" id="IPR015655">
    <property type="entry name" value="PP2C"/>
</dbReference>
<name>A0AAE3ALH3_9FIRM</name>
<dbReference type="PROSITE" id="PS51746">
    <property type="entry name" value="PPM_2"/>
    <property type="match status" value="1"/>
</dbReference>